<protein>
    <submittedName>
        <fullName evidence="2">Transglutaminase-like superfamily protein</fullName>
    </submittedName>
</protein>
<dbReference type="OrthoDB" id="9804872at2"/>
<dbReference type="AlphaFoldDB" id="A0A518DXY4"/>
<dbReference type="Gene3D" id="3.10.620.30">
    <property type="match status" value="1"/>
</dbReference>
<dbReference type="PANTHER" id="PTHR33490:SF3">
    <property type="entry name" value="CONSERVED INTEGRAL MEMBRANE PROTEIN"/>
    <property type="match status" value="1"/>
</dbReference>
<sequence>MNISLPLDRNRLAGLVVLAGCLFPGCQPQTATNPAAEPSASVAPPAAAAPGEERWEALFMNDSKVGYNHLTVQTLTRDGQPLLRYQADCEMRLVRFRQATLQQVSYSCLETKDGQLLEFETTLKSGEQPTITQGVVKNGQLEIVTRSAGAAAGQTNTLPWKSEWLGCFADQVSLQKKPMQPGEKRSFHMLLPIFNQLVEVQLTADKVESTFVLSERQDLLRIETISKFQGGELRMIHWADEQGVVHKTWVPGMNQTSYLSTKAFCLAPSEAVDFDLGLDAVVKVDEKIANPHATNRIVYQARLKYEDPAEVFVSGGTQIVEPIDEHTAQITVRAARYPFPDLGEQTPPTPEDLAPNSVIQSDDPRVLKLAGQVAPEETDPWLTAVALESSVKKLITKKNFKQAFATAAEVAENGEGDCTEHAVLLAALCRARQIPARVAMGLIFLPDAQGFAYHMWTEVWVHEQWVPLDATLGQGGIGAAHIKIAHASLNGSGAYAAFLPVVRVLGQLELEIKEVEQVTPQGR</sequence>
<evidence type="ECO:0000313" key="3">
    <source>
        <dbReference type="Proteomes" id="UP000317648"/>
    </source>
</evidence>
<dbReference type="Pfam" id="PF01841">
    <property type="entry name" value="Transglut_core"/>
    <property type="match status" value="1"/>
</dbReference>
<dbReference type="PANTHER" id="PTHR33490">
    <property type="entry name" value="BLR5614 PROTEIN-RELATED"/>
    <property type="match status" value="1"/>
</dbReference>
<dbReference type="SMART" id="SM00460">
    <property type="entry name" value="TGc"/>
    <property type="match status" value="1"/>
</dbReference>
<proteinExistence type="predicted"/>
<accession>A0A518DXY4</accession>
<dbReference type="Proteomes" id="UP000317648">
    <property type="component" value="Chromosome"/>
</dbReference>
<organism evidence="2 3">
    <name type="scientific">Lignipirellula cremea</name>
    <dbReference type="NCBI Taxonomy" id="2528010"/>
    <lineage>
        <taxon>Bacteria</taxon>
        <taxon>Pseudomonadati</taxon>
        <taxon>Planctomycetota</taxon>
        <taxon>Planctomycetia</taxon>
        <taxon>Pirellulales</taxon>
        <taxon>Pirellulaceae</taxon>
        <taxon>Lignipirellula</taxon>
    </lineage>
</organism>
<dbReference type="KEGG" id="lcre:Pla8534_45270"/>
<gene>
    <name evidence="2" type="ORF">Pla8534_45270</name>
</gene>
<evidence type="ECO:0000313" key="2">
    <source>
        <dbReference type="EMBL" id="QDU96706.1"/>
    </source>
</evidence>
<evidence type="ECO:0000259" key="1">
    <source>
        <dbReference type="SMART" id="SM00460"/>
    </source>
</evidence>
<dbReference type="InterPro" id="IPR002931">
    <property type="entry name" value="Transglutaminase-like"/>
</dbReference>
<reference evidence="2 3" key="1">
    <citation type="submission" date="2019-02" db="EMBL/GenBank/DDBJ databases">
        <title>Deep-cultivation of Planctomycetes and their phenomic and genomic characterization uncovers novel biology.</title>
        <authorList>
            <person name="Wiegand S."/>
            <person name="Jogler M."/>
            <person name="Boedeker C."/>
            <person name="Pinto D."/>
            <person name="Vollmers J."/>
            <person name="Rivas-Marin E."/>
            <person name="Kohn T."/>
            <person name="Peeters S.H."/>
            <person name="Heuer A."/>
            <person name="Rast P."/>
            <person name="Oberbeckmann S."/>
            <person name="Bunk B."/>
            <person name="Jeske O."/>
            <person name="Meyerdierks A."/>
            <person name="Storesund J.E."/>
            <person name="Kallscheuer N."/>
            <person name="Luecker S."/>
            <person name="Lage O.M."/>
            <person name="Pohl T."/>
            <person name="Merkel B.J."/>
            <person name="Hornburger P."/>
            <person name="Mueller R.-W."/>
            <person name="Bruemmer F."/>
            <person name="Labrenz M."/>
            <person name="Spormann A.M."/>
            <person name="Op den Camp H."/>
            <person name="Overmann J."/>
            <person name="Amann R."/>
            <person name="Jetten M.S.M."/>
            <person name="Mascher T."/>
            <person name="Medema M.H."/>
            <person name="Devos D.P."/>
            <person name="Kaster A.-K."/>
            <person name="Ovreas L."/>
            <person name="Rohde M."/>
            <person name="Galperin M.Y."/>
            <person name="Jogler C."/>
        </authorList>
    </citation>
    <scope>NUCLEOTIDE SEQUENCE [LARGE SCALE GENOMIC DNA]</scope>
    <source>
        <strain evidence="2 3">Pla85_3_4</strain>
    </source>
</reference>
<name>A0A518DXY4_9BACT</name>
<keyword evidence="3" id="KW-1185">Reference proteome</keyword>
<dbReference type="InterPro" id="IPR038765">
    <property type="entry name" value="Papain-like_cys_pep_sf"/>
</dbReference>
<feature type="domain" description="Transglutaminase-like" evidence="1">
    <location>
        <begin position="410"/>
        <end position="472"/>
    </location>
</feature>
<dbReference type="SUPFAM" id="SSF54001">
    <property type="entry name" value="Cysteine proteinases"/>
    <property type="match status" value="1"/>
</dbReference>
<dbReference type="EMBL" id="CP036433">
    <property type="protein sequence ID" value="QDU96706.1"/>
    <property type="molecule type" value="Genomic_DNA"/>
</dbReference>